<name>A0A2R3QV41_ECTME</name>
<protein>
    <submittedName>
        <fullName evidence="2">Uncharacterized protein</fullName>
    </submittedName>
</protein>
<accession>A0A2R3QV41</accession>
<feature type="region of interest" description="Disordered" evidence="1">
    <location>
        <begin position="1"/>
        <end position="64"/>
    </location>
</feature>
<gene>
    <name evidence="2" type="ORF">C7A17_23495</name>
</gene>
<organism evidence="2 3">
    <name type="scientific">Ectopseudomonas mendocina</name>
    <name type="common">Pseudomonas mendocina</name>
    <dbReference type="NCBI Taxonomy" id="300"/>
    <lineage>
        <taxon>Bacteria</taxon>
        <taxon>Pseudomonadati</taxon>
        <taxon>Pseudomonadota</taxon>
        <taxon>Gammaproteobacteria</taxon>
        <taxon>Pseudomonadales</taxon>
        <taxon>Pseudomonadaceae</taxon>
        <taxon>Ectopseudomonas</taxon>
    </lineage>
</organism>
<reference evidence="2 3" key="1">
    <citation type="submission" date="2018-03" db="EMBL/GenBank/DDBJ databases">
        <title>Complete genome sequence and methylome analysis of Pseudomonas mendocina NEB 698.</title>
        <authorList>
            <person name="Morgan R.D."/>
        </authorList>
    </citation>
    <scope>NUCLEOTIDE SEQUENCE [LARGE SCALE GENOMIC DNA]</scope>
    <source>
        <strain evidence="2 3">NEB698</strain>
    </source>
</reference>
<proteinExistence type="predicted"/>
<dbReference type="EMBL" id="CP027657">
    <property type="protein sequence ID" value="AVO55593.1"/>
    <property type="molecule type" value="Genomic_DNA"/>
</dbReference>
<evidence type="ECO:0000313" key="2">
    <source>
        <dbReference type="EMBL" id="AVO55593.1"/>
    </source>
</evidence>
<feature type="compositionally biased region" description="Basic and acidic residues" evidence="1">
    <location>
        <begin position="8"/>
        <end position="22"/>
    </location>
</feature>
<evidence type="ECO:0000256" key="1">
    <source>
        <dbReference type="SAM" id="MobiDB-lite"/>
    </source>
</evidence>
<dbReference type="AlphaFoldDB" id="A0A2R3QV41"/>
<evidence type="ECO:0000313" key="3">
    <source>
        <dbReference type="Proteomes" id="UP000238327"/>
    </source>
</evidence>
<sequence>MNTNKKSAPRDKPQPAEDRWLYDDPGNEDPGSQLDGPVPLRPRPEKPAAPVDVEPQQDALQRRR</sequence>
<dbReference type="Proteomes" id="UP000238327">
    <property type="component" value="Chromosome"/>
</dbReference>